<accession>A0A2V5H7S0</accession>
<keyword evidence="1" id="KW-0677">Repeat</keyword>
<evidence type="ECO:0000313" key="4">
    <source>
        <dbReference type="Proteomes" id="UP000249829"/>
    </source>
</evidence>
<gene>
    <name evidence="3" type="ORF">BO99DRAFT_173236</name>
</gene>
<evidence type="ECO:0000259" key="2">
    <source>
        <dbReference type="Pfam" id="PF24883"/>
    </source>
</evidence>
<sequence>MKERYNSLNEAHRGTLSWLLGTGSTDIGSDPGSSSICQPGQQEPLLHERKRFIDWLETGTRIFHISRKLGSGKSTLMKFICEHPETQTHLRAWCEGNPAGDPAGNPAGKKLIRGTFFFWKEGSRTSSWFHSGDSLLDPHSVTRARTLAF</sequence>
<proteinExistence type="predicted"/>
<reference evidence="3 4" key="1">
    <citation type="submission" date="2018-02" db="EMBL/GenBank/DDBJ databases">
        <title>The genomes of Aspergillus section Nigri reveals drivers in fungal speciation.</title>
        <authorList>
            <consortium name="DOE Joint Genome Institute"/>
            <person name="Vesth T.C."/>
            <person name="Nybo J."/>
            <person name="Theobald S."/>
            <person name="Brandl J."/>
            <person name="Frisvad J.C."/>
            <person name="Nielsen K.F."/>
            <person name="Lyhne E.K."/>
            <person name="Kogle M.E."/>
            <person name="Kuo A."/>
            <person name="Riley R."/>
            <person name="Clum A."/>
            <person name="Nolan M."/>
            <person name="Lipzen A."/>
            <person name="Salamov A."/>
            <person name="Henrissat B."/>
            <person name="Wiebenga A."/>
            <person name="De vries R.P."/>
            <person name="Grigoriev I.V."/>
            <person name="Mortensen U.H."/>
            <person name="Andersen M.R."/>
            <person name="Baker S.E."/>
        </authorList>
    </citation>
    <scope>NUCLEOTIDE SEQUENCE [LARGE SCALE GENOMIC DNA]</scope>
    <source>
        <strain evidence="3 4">CBS 115571</strain>
    </source>
</reference>
<name>A0A2V5H7S0_ASPV1</name>
<keyword evidence="4" id="KW-1185">Reference proteome</keyword>
<dbReference type="InterPro" id="IPR056884">
    <property type="entry name" value="NPHP3-like_N"/>
</dbReference>
<dbReference type="Proteomes" id="UP000249829">
    <property type="component" value="Unassembled WGS sequence"/>
</dbReference>
<protein>
    <recommendedName>
        <fullName evidence="2">Nephrocystin 3-like N-terminal domain-containing protein</fullName>
    </recommendedName>
</protein>
<evidence type="ECO:0000256" key="1">
    <source>
        <dbReference type="ARBA" id="ARBA00022737"/>
    </source>
</evidence>
<evidence type="ECO:0000313" key="3">
    <source>
        <dbReference type="EMBL" id="PYI18192.1"/>
    </source>
</evidence>
<dbReference type="EMBL" id="KZ825147">
    <property type="protein sequence ID" value="PYI18192.1"/>
    <property type="molecule type" value="Genomic_DNA"/>
</dbReference>
<organism evidence="3 4">
    <name type="scientific">Aspergillus violaceofuscus (strain CBS 115571)</name>
    <dbReference type="NCBI Taxonomy" id="1450538"/>
    <lineage>
        <taxon>Eukaryota</taxon>
        <taxon>Fungi</taxon>
        <taxon>Dikarya</taxon>
        <taxon>Ascomycota</taxon>
        <taxon>Pezizomycotina</taxon>
        <taxon>Eurotiomycetes</taxon>
        <taxon>Eurotiomycetidae</taxon>
        <taxon>Eurotiales</taxon>
        <taxon>Aspergillaceae</taxon>
        <taxon>Aspergillus</taxon>
    </lineage>
</organism>
<dbReference type="AlphaFoldDB" id="A0A2V5H7S0"/>
<dbReference type="Pfam" id="PF24883">
    <property type="entry name" value="NPHP3_N"/>
    <property type="match status" value="1"/>
</dbReference>
<dbReference type="PANTHER" id="PTHR10039">
    <property type="entry name" value="AMELOGENIN"/>
    <property type="match status" value="1"/>
</dbReference>
<feature type="domain" description="Nephrocystin 3-like N-terminal" evidence="2">
    <location>
        <begin position="47"/>
        <end position="89"/>
    </location>
</feature>
<dbReference type="PANTHER" id="PTHR10039:SF5">
    <property type="entry name" value="NACHT DOMAIN-CONTAINING PROTEIN"/>
    <property type="match status" value="1"/>
</dbReference>
<dbReference type="STRING" id="1450538.A0A2V5H7S0"/>